<evidence type="ECO:0000313" key="4">
    <source>
        <dbReference type="Proteomes" id="UP001044222"/>
    </source>
</evidence>
<dbReference type="Gene3D" id="2.60.40.150">
    <property type="entry name" value="C2 domain"/>
    <property type="match status" value="1"/>
</dbReference>
<evidence type="ECO:0000256" key="2">
    <source>
        <dbReference type="SAM" id="Phobius"/>
    </source>
</evidence>
<keyword evidence="2" id="KW-0812">Transmembrane</keyword>
<feature type="transmembrane region" description="Helical" evidence="2">
    <location>
        <begin position="24"/>
        <end position="46"/>
    </location>
</feature>
<gene>
    <name evidence="3" type="ORF">ANANG_G00201830</name>
</gene>
<dbReference type="AlphaFoldDB" id="A0A9D3RQL5"/>
<accession>A0A9D3RQL5</accession>
<evidence type="ECO:0000313" key="3">
    <source>
        <dbReference type="EMBL" id="KAG5839145.1"/>
    </source>
</evidence>
<name>A0A9D3RQL5_ANGAN</name>
<comment type="caution">
    <text evidence="3">The sequence shown here is derived from an EMBL/GenBank/DDBJ whole genome shotgun (WGS) entry which is preliminary data.</text>
</comment>
<protein>
    <submittedName>
        <fullName evidence="3">Uncharacterized protein</fullName>
    </submittedName>
</protein>
<dbReference type="InterPro" id="IPR035892">
    <property type="entry name" value="C2_domain_sf"/>
</dbReference>
<reference evidence="3" key="1">
    <citation type="submission" date="2021-01" db="EMBL/GenBank/DDBJ databases">
        <title>A chromosome-scale assembly of European eel, Anguilla anguilla.</title>
        <authorList>
            <person name="Henkel C."/>
            <person name="Jong-Raadsen S.A."/>
            <person name="Dufour S."/>
            <person name="Weltzien F.-A."/>
            <person name="Palstra A.P."/>
            <person name="Pelster B."/>
            <person name="Spaink H.P."/>
            <person name="Van Den Thillart G.E."/>
            <person name="Jansen H."/>
            <person name="Zahm M."/>
            <person name="Klopp C."/>
            <person name="Cedric C."/>
            <person name="Louis A."/>
            <person name="Berthelot C."/>
            <person name="Parey E."/>
            <person name="Roest Crollius H."/>
            <person name="Montfort J."/>
            <person name="Robinson-Rechavi M."/>
            <person name="Bucao C."/>
            <person name="Bouchez O."/>
            <person name="Gislard M."/>
            <person name="Lluch J."/>
            <person name="Milhes M."/>
            <person name="Lampietro C."/>
            <person name="Lopez Roques C."/>
            <person name="Donnadieu C."/>
            <person name="Braasch I."/>
            <person name="Desvignes T."/>
            <person name="Postlethwait J."/>
            <person name="Bobe J."/>
            <person name="Guiguen Y."/>
            <person name="Dirks R."/>
        </authorList>
    </citation>
    <scope>NUCLEOTIDE SEQUENCE</scope>
    <source>
        <strain evidence="3">Tag_6206</strain>
        <tissue evidence="3">Liver</tissue>
    </source>
</reference>
<keyword evidence="2" id="KW-0472">Membrane</keyword>
<proteinExistence type="predicted"/>
<evidence type="ECO:0000256" key="1">
    <source>
        <dbReference type="SAM" id="MobiDB-lite"/>
    </source>
</evidence>
<dbReference type="Proteomes" id="UP001044222">
    <property type="component" value="Chromosome 11"/>
</dbReference>
<sequence>MNFPTTLELSIGDIRMPFSDDIKYSILGISVLLLAVALGILAWQVYRYCTQKPRWLKQWNSLLSREDGSTQEAVYGSNVQRPEAKSKPQAVENLLEDASRPSQHPSPEDSGGVGGLLTPEDSDSVTGPPSPEDSDRFRGLPSPENSGGVGDLPSPCSPQEGEQPQAQGSLCFSLQYDQLQARLQLTVLGARALGARGSSGSMDPLVRVRLLWAGPKDTPTSPRCTACCGSGRRAR</sequence>
<organism evidence="3 4">
    <name type="scientific">Anguilla anguilla</name>
    <name type="common">European freshwater eel</name>
    <name type="synonym">Muraena anguilla</name>
    <dbReference type="NCBI Taxonomy" id="7936"/>
    <lineage>
        <taxon>Eukaryota</taxon>
        <taxon>Metazoa</taxon>
        <taxon>Chordata</taxon>
        <taxon>Craniata</taxon>
        <taxon>Vertebrata</taxon>
        <taxon>Euteleostomi</taxon>
        <taxon>Actinopterygii</taxon>
        <taxon>Neopterygii</taxon>
        <taxon>Teleostei</taxon>
        <taxon>Anguilliformes</taxon>
        <taxon>Anguillidae</taxon>
        <taxon>Anguilla</taxon>
    </lineage>
</organism>
<feature type="region of interest" description="Disordered" evidence="1">
    <location>
        <begin position="96"/>
        <end position="164"/>
    </location>
</feature>
<dbReference type="EMBL" id="JAFIRN010000011">
    <property type="protein sequence ID" value="KAG5839145.1"/>
    <property type="molecule type" value="Genomic_DNA"/>
</dbReference>
<keyword evidence="2" id="KW-1133">Transmembrane helix</keyword>
<dbReference type="SUPFAM" id="SSF49562">
    <property type="entry name" value="C2 domain (Calcium/lipid-binding domain, CaLB)"/>
    <property type="match status" value="1"/>
</dbReference>
<keyword evidence="4" id="KW-1185">Reference proteome</keyword>